<dbReference type="KEGG" id="gbi:PG2T_14980"/>
<dbReference type="Gene3D" id="3.90.1200.10">
    <property type="match status" value="1"/>
</dbReference>
<protein>
    <recommendedName>
        <fullName evidence="1">Aminoglycoside phosphotransferase domain-containing protein</fullName>
    </recommendedName>
</protein>
<dbReference type="InParanoid" id="A0A1B1YX96"/>
<name>A0A1B1YX96_9GAMM</name>
<dbReference type="STRING" id="1810504.PG2T_14980"/>
<dbReference type="Pfam" id="PF01636">
    <property type="entry name" value="APH"/>
    <property type="match status" value="1"/>
</dbReference>
<dbReference type="RefSeq" id="WP_068807303.1">
    <property type="nucleotide sequence ID" value="NZ_CP014671.1"/>
</dbReference>
<evidence type="ECO:0000313" key="3">
    <source>
        <dbReference type="Proteomes" id="UP000092952"/>
    </source>
</evidence>
<dbReference type="PANTHER" id="PTHR43883">
    <property type="entry name" value="SLR0207 PROTEIN"/>
    <property type="match status" value="1"/>
</dbReference>
<dbReference type="EMBL" id="CP014671">
    <property type="protein sequence ID" value="ANX05358.1"/>
    <property type="molecule type" value="Genomic_DNA"/>
</dbReference>
<dbReference type="InterPro" id="IPR002575">
    <property type="entry name" value="Aminoglycoside_PTrfase"/>
</dbReference>
<reference evidence="3" key="1">
    <citation type="submission" date="2016-03" db="EMBL/GenBank/DDBJ databases">
        <title>Complete genome sequence of Solimmundus cernigliae, representing a novel lineage of polycyclic aromatic hydrocarbon degraders within the Gammaproteobacteria.</title>
        <authorList>
            <person name="Singleton D.R."/>
            <person name="Dickey A.N."/>
            <person name="Scholl E.H."/>
            <person name="Wright F.A."/>
            <person name="Aitken M.D."/>
        </authorList>
    </citation>
    <scope>NUCLEOTIDE SEQUENCE [LARGE SCALE GENOMIC DNA]</scope>
    <source>
        <strain evidence="3">TR3.2</strain>
    </source>
</reference>
<dbReference type="Pfam" id="PF13671">
    <property type="entry name" value="AAA_33"/>
    <property type="match status" value="1"/>
</dbReference>
<dbReference type="PANTHER" id="PTHR43883:SF1">
    <property type="entry name" value="GLUCONOKINASE"/>
    <property type="match status" value="1"/>
</dbReference>
<dbReference type="SUPFAM" id="SSF56112">
    <property type="entry name" value="Protein kinase-like (PK-like)"/>
    <property type="match status" value="1"/>
</dbReference>
<evidence type="ECO:0000313" key="2">
    <source>
        <dbReference type="EMBL" id="ANX05358.1"/>
    </source>
</evidence>
<keyword evidence="3" id="KW-1185">Reference proteome</keyword>
<feature type="domain" description="Aminoglycoside phosphotransferase" evidence="1">
    <location>
        <begin position="116"/>
        <end position="266"/>
    </location>
</feature>
<dbReference type="OrthoDB" id="9810277at2"/>
<evidence type="ECO:0000259" key="1">
    <source>
        <dbReference type="Pfam" id="PF01636"/>
    </source>
</evidence>
<dbReference type="Proteomes" id="UP000092952">
    <property type="component" value="Chromosome"/>
</dbReference>
<accession>A0A1B1YX96</accession>
<dbReference type="SUPFAM" id="SSF52540">
    <property type="entry name" value="P-loop containing nucleoside triphosphate hydrolases"/>
    <property type="match status" value="1"/>
</dbReference>
<proteinExistence type="predicted"/>
<sequence>MLDALVDTLAREAGPVSVIETHISAVLLAGERAYKLKKPVDLGFLDFTGLRQRRHFCREELRLNRRLAPDLYLSVLPITGTAAAPRLGGSGRAIDWAVEMRRFPQEASFDRLLAGGQLEGTHIDALAECIAAFHQRLPPAPVDSPYGRPGDLLQAARDNFTALRDGASPRSRARLDRLAAWTEAEYRRRRALLARRRIDGRVRECHGDLHLGNIVWLDGQPVPFDGIEFDPALRWQDVHGELAFLTMDLARRGRPDLARRVRDRYLQATGDYGGVPLIDFFEVYRALVRAKVARLRAAGAQAPGLRFQALRECIGCLRLAEALIRPRRPWLAITHGLAGSGKTHYADWLVERLPLIRLRSDVERKRLLGLAAAARTGSGIDQGAYQAKVSAATYRHLARLARRLLRAGWPVLVDASFLAAAERRRFADLAASLGVPFRILACTAPPDVLRSRVERRAAQAGDASEANLAVLDAQRARYQPLGAEEQALAIVIDTSRPYAVPEFMDAE</sequence>
<organism evidence="2 3">
    <name type="scientific">Immundisolibacter cernigliae</name>
    <dbReference type="NCBI Taxonomy" id="1810504"/>
    <lineage>
        <taxon>Bacteria</taxon>
        <taxon>Pseudomonadati</taxon>
        <taxon>Pseudomonadota</taxon>
        <taxon>Gammaproteobacteria</taxon>
        <taxon>Immundisolibacterales</taxon>
        <taxon>Immundisolibacteraceae</taxon>
        <taxon>Immundisolibacter</taxon>
    </lineage>
</organism>
<gene>
    <name evidence="2" type="ORF">PG2T_14980</name>
</gene>
<dbReference type="InterPro" id="IPR011009">
    <property type="entry name" value="Kinase-like_dom_sf"/>
</dbReference>
<dbReference type="InterPro" id="IPR052732">
    <property type="entry name" value="Cell-binding_unc_protein"/>
</dbReference>
<dbReference type="Gene3D" id="3.40.50.300">
    <property type="entry name" value="P-loop containing nucleotide triphosphate hydrolases"/>
    <property type="match status" value="1"/>
</dbReference>
<dbReference type="AlphaFoldDB" id="A0A1B1YX96"/>
<dbReference type="InterPro" id="IPR027417">
    <property type="entry name" value="P-loop_NTPase"/>
</dbReference>